<name>A0A938BQW0_UNCW3</name>
<evidence type="ECO:0000256" key="1">
    <source>
        <dbReference type="SAM" id="SignalP"/>
    </source>
</evidence>
<accession>A0A938BQW0</accession>
<sequence length="197" mass="22314">MSRHSQATLALVLLCAGCLLPLATNAFALEGVEAVEEVWEDSIAAENYVAATGDLVSQPPQVPEGIRGGVRYEDWSPAHWSWVRGRAEDDPDIKRWVHTAWWSNHIHPYYSNWYVMNKNYDYIYIPEDHKYYMSGMCWSPPVIEHFPSQPYDEPPVPEGAGAATVSPVYLTPKEYGRGPGQTLAMEVNIWLLYGLAW</sequence>
<dbReference type="AlphaFoldDB" id="A0A938BQW0"/>
<organism evidence="2 3">
    <name type="scientific">candidate division WOR-3 bacterium</name>
    <dbReference type="NCBI Taxonomy" id="2052148"/>
    <lineage>
        <taxon>Bacteria</taxon>
        <taxon>Bacteria division WOR-3</taxon>
    </lineage>
</organism>
<evidence type="ECO:0000313" key="2">
    <source>
        <dbReference type="EMBL" id="MBM3331035.1"/>
    </source>
</evidence>
<feature type="signal peptide" evidence="1">
    <location>
        <begin position="1"/>
        <end position="28"/>
    </location>
</feature>
<dbReference type="EMBL" id="VGIR01000017">
    <property type="protein sequence ID" value="MBM3331035.1"/>
    <property type="molecule type" value="Genomic_DNA"/>
</dbReference>
<comment type="caution">
    <text evidence="2">The sequence shown here is derived from an EMBL/GenBank/DDBJ whole genome shotgun (WGS) entry which is preliminary data.</text>
</comment>
<gene>
    <name evidence="2" type="ORF">FJY68_04185</name>
</gene>
<feature type="chain" id="PRO_5037465207" evidence="1">
    <location>
        <begin position="29"/>
        <end position="197"/>
    </location>
</feature>
<dbReference type="Proteomes" id="UP000779900">
    <property type="component" value="Unassembled WGS sequence"/>
</dbReference>
<proteinExistence type="predicted"/>
<evidence type="ECO:0000313" key="3">
    <source>
        <dbReference type="Proteomes" id="UP000779900"/>
    </source>
</evidence>
<protein>
    <submittedName>
        <fullName evidence="2">Uncharacterized protein</fullName>
    </submittedName>
</protein>
<reference evidence="2" key="1">
    <citation type="submission" date="2019-03" db="EMBL/GenBank/DDBJ databases">
        <title>Lake Tanganyika Metagenome-Assembled Genomes (MAGs).</title>
        <authorList>
            <person name="Tran P."/>
        </authorList>
    </citation>
    <scope>NUCLEOTIDE SEQUENCE</scope>
    <source>
        <strain evidence="2">K_DeepCast_150m_m2_040</strain>
    </source>
</reference>
<keyword evidence="1" id="KW-0732">Signal</keyword>